<evidence type="ECO:0000259" key="2">
    <source>
        <dbReference type="PROSITE" id="PS50142"/>
    </source>
</evidence>
<reference evidence="3 4" key="1">
    <citation type="submission" date="2023-08" db="EMBL/GenBank/DDBJ databases">
        <title>Black Yeasts Isolated from many extreme environments.</title>
        <authorList>
            <person name="Coleine C."/>
            <person name="Stajich J.E."/>
            <person name="Selbmann L."/>
        </authorList>
    </citation>
    <scope>NUCLEOTIDE SEQUENCE [LARGE SCALE GENOMIC DNA]</scope>
    <source>
        <strain evidence="3 4">CCFEE 5910</strain>
    </source>
</reference>
<evidence type="ECO:0000256" key="1">
    <source>
        <dbReference type="SAM" id="MobiDB-lite"/>
    </source>
</evidence>
<keyword evidence="4" id="KW-1185">Reference proteome</keyword>
<accession>A0AAN7STZ9</accession>
<dbReference type="Gene3D" id="1.10.1520.10">
    <property type="entry name" value="Ribonuclease III domain"/>
    <property type="match status" value="1"/>
</dbReference>
<feature type="compositionally biased region" description="Low complexity" evidence="1">
    <location>
        <begin position="21"/>
        <end position="42"/>
    </location>
</feature>
<name>A0AAN7STZ9_9EURO</name>
<dbReference type="InterPro" id="IPR036389">
    <property type="entry name" value="RNase_III_sf"/>
</dbReference>
<dbReference type="EMBL" id="JAVRRJ010000010">
    <property type="protein sequence ID" value="KAK5081328.1"/>
    <property type="molecule type" value="Genomic_DNA"/>
</dbReference>
<dbReference type="GO" id="GO:0006396">
    <property type="term" value="P:RNA processing"/>
    <property type="evidence" value="ECO:0007669"/>
    <property type="project" value="InterPro"/>
</dbReference>
<dbReference type="Proteomes" id="UP001309876">
    <property type="component" value="Unassembled WGS sequence"/>
</dbReference>
<sequence>MPSNNNVLKPESSLDSYAIPSTSSRTDTTSSGTTSRKSTSSSASTISIASSHTYVNDGFAYCAEVAIWDRDHQIAAPHVLQYLADHKQLDIQQYAEAEKEYRNGVYLDDAVSTVTLLWINADVARRIAGIEQMCDYVFRDKSLCLEAITPATWCRPAVLGDSVQKTILADQWKRATSLECTNELWTEELANKVLCNRTLGRRGTALNLLDFAYLGLYPNDDEQTQRLTKEQQGNKAGKEDDVASMVEAIFGAVYQDSGSDWRPVFKVMLNLGIHLTSPESTHAGVRATINQRLLQEHLELAGCGAGGIS</sequence>
<dbReference type="AlphaFoldDB" id="A0AAN7STZ9"/>
<evidence type="ECO:0000313" key="4">
    <source>
        <dbReference type="Proteomes" id="UP001309876"/>
    </source>
</evidence>
<gene>
    <name evidence="3" type="ORF">LTR05_008122</name>
</gene>
<comment type="caution">
    <text evidence="3">The sequence shown here is derived from an EMBL/GenBank/DDBJ whole genome shotgun (WGS) entry which is preliminary data.</text>
</comment>
<evidence type="ECO:0000313" key="3">
    <source>
        <dbReference type="EMBL" id="KAK5081328.1"/>
    </source>
</evidence>
<dbReference type="InterPro" id="IPR000999">
    <property type="entry name" value="RNase_III_dom"/>
</dbReference>
<feature type="domain" description="RNase III" evidence="2">
    <location>
        <begin position="189"/>
        <end position="258"/>
    </location>
</feature>
<dbReference type="SUPFAM" id="SSF69065">
    <property type="entry name" value="RNase III domain-like"/>
    <property type="match status" value="1"/>
</dbReference>
<protein>
    <recommendedName>
        <fullName evidence="2">RNase III domain-containing protein</fullName>
    </recommendedName>
</protein>
<feature type="region of interest" description="Disordered" evidence="1">
    <location>
        <begin position="1"/>
        <end position="42"/>
    </location>
</feature>
<dbReference type="GO" id="GO:0004525">
    <property type="term" value="F:ribonuclease III activity"/>
    <property type="evidence" value="ECO:0007669"/>
    <property type="project" value="InterPro"/>
</dbReference>
<organism evidence="3 4">
    <name type="scientific">Lithohypha guttulata</name>
    <dbReference type="NCBI Taxonomy" id="1690604"/>
    <lineage>
        <taxon>Eukaryota</taxon>
        <taxon>Fungi</taxon>
        <taxon>Dikarya</taxon>
        <taxon>Ascomycota</taxon>
        <taxon>Pezizomycotina</taxon>
        <taxon>Eurotiomycetes</taxon>
        <taxon>Chaetothyriomycetidae</taxon>
        <taxon>Chaetothyriales</taxon>
        <taxon>Trichomeriaceae</taxon>
        <taxon>Lithohypha</taxon>
    </lineage>
</organism>
<proteinExistence type="predicted"/>
<dbReference type="PROSITE" id="PS50142">
    <property type="entry name" value="RNASE_3_2"/>
    <property type="match status" value="1"/>
</dbReference>